<feature type="compositionally biased region" description="Basic and acidic residues" evidence="1">
    <location>
        <begin position="47"/>
        <end position="58"/>
    </location>
</feature>
<reference evidence="2" key="1">
    <citation type="journal article" date="2020" name="Nature">
        <title>Giant virus diversity and host interactions through global metagenomics.</title>
        <authorList>
            <person name="Schulz F."/>
            <person name="Roux S."/>
            <person name="Paez-Espino D."/>
            <person name="Jungbluth S."/>
            <person name="Walsh D.A."/>
            <person name="Denef V.J."/>
            <person name="McMahon K.D."/>
            <person name="Konstantinidis K.T."/>
            <person name="Eloe-Fadrosh E.A."/>
            <person name="Kyrpides N.C."/>
            <person name="Woyke T."/>
        </authorList>
    </citation>
    <scope>NUCLEOTIDE SEQUENCE</scope>
    <source>
        <strain evidence="2">GVMAG-S-ERX556106-38</strain>
    </source>
</reference>
<dbReference type="SUPFAM" id="SSF48371">
    <property type="entry name" value="ARM repeat"/>
    <property type="match status" value="1"/>
</dbReference>
<dbReference type="EMBL" id="MN738832">
    <property type="protein sequence ID" value="QHT38639.1"/>
    <property type="molecule type" value="Genomic_DNA"/>
</dbReference>
<dbReference type="AlphaFoldDB" id="A0A6C0FDJ8"/>
<accession>A0A6C0FDJ8</accession>
<sequence>MTYTISDFQSISSNGFNVVLPNNTIELINSLSKHVGSPSYIKTPVFNKRENTGNDTERKRRRKFKAQDTSWGDNLKNDANTKSNIVFKAPTPKKTLTIVESTTQSVRSILNKIGTSNTDSMVSSLIEIIDDMLECGDDITGEDVHNISENITNVMSSNSFYSDVYSQIYVYLLDKYSFIQETLQSKLTEYIPSYNNVIDVNPDENYDLFCSKNKENDIRRANTLFFTNLSKHHKIESSILVDFIMKLCEKIASNIQIPDSITMIDEMIENISIILSNNKEIYKELDKKVSFSDDKDINTIGKYLLMLSKTKPKTFAGLSTKSLFKLMEIMEELET</sequence>
<evidence type="ECO:0008006" key="3">
    <source>
        <dbReference type="Google" id="ProtNLM"/>
    </source>
</evidence>
<evidence type="ECO:0000256" key="1">
    <source>
        <dbReference type="SAM" id="MobiDB-lite"/>
    </source>
</evidence>
<dbReference type="Gene3D" id="1.25.40.180">
    <property type="match status" value="1"/>
</dbReference>
<protein>
    <recommendedName>
        <fullName evidence="3">MIF4G domain-containing protein</fullName>
    </recommendedName>
</protein>
<organism evidence="2">
    <name type="scientific">viral metagenome</name>
    <dbReference type="NCBI Taxonomy" id="1070528"/>
    <lineage>
        <taxon>unclassified sequences</taxon>
        <taxon>metagenomes</taxon>
        <taxon>organismal metagenomes</taxon>
    </lineage>
</organism>
<dbReference type="InterPro" id="IPR016024">
    <property type="entry name" value="ARM-type_fold"/>
</dbReference>
<evidence type="ECO:0000313" key="2">
    <source>
        <dbReference type="EMBL" id="QHT38639.1"/>
    </source>
</evidence>
<feature type="region of interest" description="Disordered" evidence="1">
    <location>
        <begin position="42"/>
        <end position="73"/>
    </location>
</feature>
<proteinExistence type="predicted"/>
<name>A0A6C0FDJ8_9ZZZZ</name>